<dbReference type="SUPFAM" id="SSF88713">
    <property type="entry name" value="Glycoside hydrolase/deacetylase"/>
    <property type="match status" value="1"/>
</dbReference>
<evidence type="ECO:0000313" key="3">
    <source>
        <dbReference type="Proteomes" id="UP001556692"/>
    </source>
</evidence>
<evidence type="ECO:0000313" key="2">
    <source>
        <dbReference type="EMBL" id="MEX0405850.1"/>
    </source>
</evidence>
<dbReference type="PANTHER" id="PTHR30105:SF2">
    <property type="entry name" value="DIVERGENT POLYSACCHARIDE DEACETYLASE SUPERFAMILY"/>
    <property type="match status" value="1"/>
</dbReference>
<organism evidence="2 3">
    <name type="scientific">Aquibium pacificus</name>
    <dbReference type="NCBI Taxonomy" id="3153579"/>
    <lineage>
        <taxon>Bacteria</taxon>
        <taxon>Pseudomonadati</taxon>
        <taxon>Pseudomonadota</taxon>
        <taxon>Alphaproteobacteria</taxon>
        <taxon>Hyphomicrobiales</taxon>
        <taxon>Phyllobacteriaceae</taxon>
        <taxon>Aquibium</taxon>
    </lineage>
</organism>
<dbReference type="Proteomes" id="UP001556692">
    <property type="component" value="Unassembled WGS sequence"/>
</dbReference>
<accession>A0ABV3SHP5</accession>
<name>A0ABV3SHP5_9HYPH</name>
<feature type="compositionally biased region" description="Basic and acidic residues" evidence="1">
    <location>
        <begin position="1"/>
        <end position="18"/>
    </location>
</feature>
<dbReference type="CDD" id="cd10936">
    <property type="entry name" value="CE4_DAC2"/>
    <property type="match status" value="1"/>
</dbReference>
<dbReference type="PANTHER" id="PTHR30105">
    <property type="entry name" value="UNCHARACTERIZED YIBQ-RELATED"/>
    <property type="match status" value="1"/>
</dbReference>
<dbReference type="InterPro" id="IPR011330">
    <property type="entry name" value="Glyco_hydro/deAcase_b/a-brl"/>
</dbReference>
<sequence>MTKELERPLGQDRRRESTRGWGFPGPARIGGLSLAAAVVAAGGYIALQPDRFRTPAVEVRTVAASDTGEAGTVAIQTTETPPEQPVSGVKTPGPSIIKLSPDDGAAKNVIVIRDPSAVGQDLRVAHLPDRALLEQSESGPLPVRAADGRRAVDVYARPWSGARGARVAIVIGGLGLSQTGTQEAIKKLPPEVTLAFAPQGNSLGRWMQAARRDGHEIMMQLPLEPFDYPRVNPGRNTLTTEADTQQNISNLHWTLSRTTNYTGVMNYMGARFATDRAAFAPVMEELGARGLLYLDDGSSARSLAGELAAKSKVPFAQGDTIIDETRDRGAILGKLDQLEATARAKGYALGTGSAFDTTVDAVATWVREAKKRGIEIVPVSAVAADPEKRN</sequence>
<reference evidence="2 3" key="1">
    <citation type="submission" date="2024-05" db="EMBL/GenBank/DDBJ databases">
        <authorList>
            <person name="Jiang F."/>
        </authorList>
    </citation>
    <scope>NUCLEOTIDE SEQUENCE [LARGE SCALE GENOMIC DNA]</scope>
    <source>
        <strain evidence="2 3">LZ166</strain>
    </source>
</reference>
<dbReference type="RefSeq" id="WP_367953726.1">
    <property type="nucleotide sequence ID" value="NZ_JBDPGJ010000002.1"/>
</dbReference>
<comment type="caution">
    <text evidence="2">The sequence shown here is derived from an EMBL/GenBank/DDBJ whole genome shotgun (WGS) entry which is preliminary data.</text>
</comment>
<gene>
    <name evidence="2" type="ORF">ABGN05_09270</name>
</gene>
<proteinExistence type="predicted"/>
<protein>
    <submittedName>
        <fullName evidence="2">Divergent polysaccharide deacetylase family protein</fullName>
    </submittedName>
</protein>
<dbReference type="Pfam" id="PF04748">
    <property type="entry name" value="Polysacc_deac_2"/>
    <property type="match status" value="1"/>
</dbReference>
<keyword evidence="3" id="KW-1185">Reference proteome</keyword>
<dbReference type="EMBL" id="JBDPGJ010000002">
    <property type="protein sequence ID" value="MEX0405850.1"/>
    <property type="molecule type" value="Genomic_DNA"/>
</dbReference>
<dbReference type="Gene3D" id="3.20.20.370">
    <property type="entry name" value="Glycoside hydrolase/deacetylase"/>
    <property type="match status" value="1"/>
</dbReference>
<evidence type="ECO:0000256" key="1">
    <source>
        <dbReference type="SAM" id="MobiDB-lite"/>
    </source>
</evidence>
<feature type="region of interest" description="Disordered" evidence="1">
    <location>
        <begin position="1"/>
        <end position="25"/>
    </location>
</feature>
<dbReference type="InterPro" id="IPR006837">
    <property type="entry name" value="Divergent_DAC"/>
</dbReference>